<protein>
    <recommendedName>
        <fullName evidence="1">RGS domain-containing protein</fullName>
    </recommendedName>
</protein>
<accession>A0ABN7AF67</accession>
<dbReference type="Proteomes" id="UP001307889">
    <property type="component" value="Chromosome 2"/>
</dbReference>
<dbReference type="PROSITE" id="PS50132">
    <property type="entry name" value="RGS"/>
    <property type="match status" value="1"/>
</dbReference>
<dbReference type="Pfam" id="PF00615">
    <property type="entry name" value="RGS"/>
    <property type="match status" value="1"/>
</dbReference>
<sequence>MDSCVSSNSCGACSTGERKSDVDRWTTHVSKVLNSPPARRKFRTYLLNMNLEEAENTLYFWEQIDKIQREKRSEDLTRNVLLSRYRKLYNHADEYVNLDEAELRQLKRLLKCSSPDEEDEILDQAKQSVQKLLMDDHKHFSSYLWKQLGR</sequence>
<dbReference type="Gene3D" id="1.10.167.10">
    <property type="entry name" value="Regulator of G-protein Signalling 4, domain 2"/>
    <property type="match status" value="1"/>
</dbReference>
<dbReference type="InterPro" id="IPR044926">
    <property type="entry name" value="RGS_subdomain_2"/>
</dbReference>
<name>A0ABN7AF67_9HEMI</name>
<organism evidence="2 3">
    <name type="scientific">Nesidiocoris tenuis</name>
    <dbReference type="NCBI Taxonomy" id="355587"/>
    <lineage>
        <taxon>Eukaryota</taxon>
        <taxon>Metazoa</taxon>
        <taxon>Ecdysozoa</taxon>
        <taxon>Arthropoda</taxon>
        <taxon>Hexapoda</taxon>
        <taxon>Insecta</taxon>
        <taxon>Pterygota</taxon>
        <taxon>Neoptera</taxon>
        <taxon>Paraneoptera</taxon>
        <taxon>Hemiptera</taxon>
        <taxon>Heteroptera</taxon>
        <taxon>Panheteroptera</taxon>
        <taxon>Cimicomorpha</taxon>
        <taxon>Miridae</taxon>
        <taxon>Dicyphina</taxon>
        <taxon>Nesidiocoris</taxon>
    </lineage>
</organism>
<dbReference type="SUPFAM" id="SSF48097">
    <property type="entry name" value="Regulator of G-protein signaling, RGS"/>
    <property type="match status" value="1"/>
</dbReference>
<proteinExistence type="predicted"/>
<evidence type="ECO:0000259" key="1">
    <source>
        <dbReference type="PROSITE" id="PS50132"/>
    </source>
</evidence>
<keyword evidence="3" id="KW-1185">Reference proteome</keyword>
<dbReference type="EMBL" id="AP028910">
    <property type="protein sequence ID" value="BES90935.1"/>
    <property type="molecule type" value="Genomic_DNA"/>
</dbReference>
<dbReference type="InterPro" id="IPR016137">
    <property type="entry name" value="RGS"/>
</dbReference>
<evidence type="ECO:0000313" key="3">
    <source>
        <dbReference type="Proteomes" id="UP001307889"/>
    </source>
</evidence>
<dbReference type="InterPro" id="IPR036305">
    <property type="entry name" value="RGS_sf"/>
</dbReference>
<feature type="domain" description="RGS" evidence="1">
    <location>
        <begin position="28"/>
        <end position="90"/>
    </location>
</feature>
<gene>
    <name evidence="2" type="ORF">NTJ_03744</name>
</gene>
<evidence type="ECO:0000313" key="2">
    <source>
        <dbReference type="EMBL" id="BES90935.1"/>
    </source>
</evidence>
<reference evidence="2 3" key="1">
    <citation type="submission" date="2023-09" db="EMBL/GenBank/DDBJ databases">
        <title>Nesidiocoris tenuis whole genome shotgun sequence.</title>
        <authorList>
            <person name="Shibata T."/>
            <person name="Shimoda M."/>
            <person name="Kobayashi T."/>
            <person name="Uehara T."/>
        </authorList>
    </citation>
    <scope>NUCLEOTIDE SEQUENCE [LARGE SCALE GENOMIC DNA]</scope>
    <source>
        <strain evidence="2 3">Japan</strain>
    </source>
</reference>